<evidence type="ECO:0000313" key="2">
    <source>
        <dbReference type="EMBL" id="WVZ52842.1"/>
    </source>
</evidence>
<dbReference type="PANTHER" id="PTHR11439:SF496">
    <property type="entry name" value="RNA-DIRECTED DNA POLYMERASE"/>
    <property type="match status" value="1"/>
</dbReference>
<accession>A0AAQ3PJK5</accession>
<feature type="non-terminal residue" evidence="2">
    <location>
        <position position="1"/>
    </location>
</feature>
<dbReference type="Proteomes" id="UP001341281">
    <property type="component" value="Chromosome 01"/>
</dbReference>
<dbReference type="Gene3D" id="3.30.420.10">
    <property type="entry name" value="Ribonuclease H-like superfamily/Ribonuclease H"/>
    <property type="match status" value="1"/>
</dbReference>
<dbReference type="AlphaFoldDB" id="A0AAQ3PJK5"/>
<protein>
    <recommendedName>
        <fullName evidence="1">Reverse transcriptase Ty1/copia-type domain-containing protein</fullName>
    </recommendedName>
</protein>
<evidence type="ECO:0000313" key="3">
    <source>
        <dbReference type="Proteomes" id="UP001341281"/>
    </source>
</evidence>
<evidence type="ECO:0000259" key="1">
    <source>
        <dbReference type="Pfam" id="PF07727"/>
    </source>
</evidence>
<dbReference type="InterPro" id="IPR036397">
    <property type="entry name" value="RNaseH_sf"/>
</dbReference>
<keyword evidence="3" id="KW-1185">Reference proteome</keyword>
<dbReference type="CDD" id="cd09272">
    <property type="entry name" value="RNase_HI_RT_Ty1"/>
    <property type="match status" value="1"/>
</dbReference>
<reference evidence="2 3" key="1">
    <citation type="submission" date="2024-02" db="EMBL/GenBank/DDBJ databases">
        <title>High-quality chromosome-scale genome assembly of Pensacola bahiagrass (Paspalum notatum Flugge var. saurae).</title>
        <authorList>
            <person name="Vega J.M."/>
            <person name="Podio M."/>
            <person name="Orjuela J."/>
            <person name="Siena L.A."/>
            <person name="Pessino S.C."/>
            <person name="Combes M.C."/>
            <person name="Mariac C."/>
            <person name="Albertini E."/>
            <person name="Pupilli F."/>
            <person name="Ortiz J.P.A."/>
            <person name="Leblanc O."/>
        </authorList>
    </citation>
    <scope>NUCLEOTIDE SEQUENCE [LARGE SCALE GENOMIC DNA]</scope>
    <source>
        <strain evidence="2">R1</strain>
        <tissue evidence="2">Leaf</tissue>
    </source>
</reference>
<dbReference type="Pfam" id="PF07727">
    <property type="entry name" value="RVT_2"/>
    <property type="match status" value="1"/>
</dbReference>
<dbReference type="GO" id="GO:0003676">
    <property type="term" value="F:nucleic acid binding"/>
    <property type="evidence" value="ECO:0007669"/>
    <property type="project" value="InterPro"/>
</dbReference>
<dbReference type="PANTHER" id="PTHR11439">
    <property type="entry name" value="GAG-POL-RELATED RETROTRANSPOSON"/>
    <property type="match status" value="1"/>
</dbReference>
<sequence>MFLTMGRHDVLLLDNDEAKTYKEAMMGPDSEKWLEAMRSELKSMADNQVWNLVEPLDEVRPIECKWVFKKKIDADENVHIYKARLVAKGFRQIQGVDYDETFSPVAMLKSIRILLVIAAYHDYEDSLTKSFSMKDLGEAAYILGIKIYKDRFLAHVTWHRYQSCPSEGHWIAVKNILKYLRRTKDAFQVFGGEEELVVKGYTDAGFQTDKDDSRSQAGFVFYLNGGVVSWKSSKQDTVADSTTEAEYIAASEAAKEAVWIRKFVSELGVVPSASCPLYLYCDNMGAIAQAKEPRSHQNSKHILMRYHLIREIINRGDVKICKVHMDLNVADPLTKPLPQSKFEAHTKAMGIGYLMSRP</sequence>
<organism evidence="2 3">
    <name type="scientific">Paspalum notatum var. saurae</name>
    <dbReference type="NCBI Taxonomy" id="547442"/>
    <lineage>
        <taxon>Eukaryota</taxon>
        <taxon>Viridiplantae</taxon>
        <taxon>Streptophyta</taxon>
        <taxon>Embryophyta</taxon>
        <taxon>Tracheophyta</taxon>
        <taxon>Spermatophyta</taxon>
        <taxon>Magnoliopsida</taxon>
        <taxon>Liliopsida</taxon>
        <taxon>Poales</taxon>
        <taxon>Poaceae</taxon>
        <taxon>PACMAD clade</taxon>
        <taxon>Panicoideae</taxon>
        <taxon>Andropogonodae</taxon>
        <taxon>Paspaleae</taxon>
        <taxon>Paspalinae</taxon>
        <taxon>Paspalum</taxon>
    </lineage>
</organism>
<name>A0AAQ3PJK5_PASNO</name>
<dbReference type="EMBL" id="CP144745">
    <property type="protein sequence ID" value="WVZ52842.1"/>
    <property type="molecule type" value="Genomic_DNA"/>
</dbReference>
<feature type="domain" description="Reverse transcriptase Ty1/copia-type" evidence="1">
    <location>
        <begin position="47"/>
        <end position="122"/>
    </location>
</feature>
<proteinExistence type="predicted"/>
<gene>
    <name evidence="2" type="ORF">U9M48_003861</name>
</gene>
<dbReference type="InterPro" id="IPR013103">
    <property type="entry name" value="RVT_2"/>
</dbReference>